<protein>
    <submittedName>
        <fullName evidence="1">Uncharacterized protein</fullName>
    </submittedName>
</protein>
<dbReference type="AlphaFoldDB" id="A0A432MJZ7"/>
<keyword evidence="2" id="KW-1185">Reference proteome</keyword>
<sequence>MGHDRPYHYTPVCDVEGCDEPAVYKVAADWTDGTQRELKNYGVYCSHHAHEELEEARRRQPMVRLGPGELVGPVQLYELIEGRRDAELIPVG</sequence>
<evidence type="ECO:0000313" key="1">
    <source>
        <dbReference type="EMBL" id="RUL87721.1"/>
    </source>
</evidence>
<dbReference type="OrthoDB" id="283774at2"/>
<proteinExistence type="predicted"/>
<evidence type="ECO:0000313" key="2">
    <source>
        <dbReference type="Proteomes" id="UP000280296"/>
    </source>
</evidence>
<comment type="caution">
    <text evidence="1">The sequence shown here is derived from an EMBL/GenBank/DDBJ whole genome shotgun (WGS) entry which is preliminary data.</text>
</comment>
<dbReference type="EMBL" id="RYZH01000018">
    <property type="protein sequence ID" value="RUL87721.1"/>
    <property type="molecule type" value="Genomic_DNA"/>
</dbReference>
<accession>A0A432MJZ7</accession>
<dbReference type="RefSeq" id="WP_126725431.1">
    <property type="nucleotide sequence ID" value="NZ_RYZH01000018.1"/>
</dbReference>
<reference evidence="1 2" key="2">
    <citation type="submission" date="2019-01" db="EMBL/GenBank/DDBJ databases">
        <title>Tautonia sociabilis, a novel thermotolerant planctomycete of Isosphaeraceae family, isolated from a 4000 m deep subterranean habitat.</title>
        <authorList>
            <person name="Kovaleva O.L."/>
            <person name="Elcheninov A.G."/>
            <person name="Van Heerden E."/>
            <person name="Toshchakov S.V."/>
            <person name="Novikov A."/>
            <person name="Bonch-Osmolovskaya E.A."/>
            <person name="Kublanov I.V."/>
        </authorList>
    </citation>
    <scope>NUCLEOTIDE SEQUENCE [LARGE SCALE GENOMIC DNA]</scope>
    <source>
        <strain evidence="1 2">GM2012</strain>
    </source>
</reference>
<name>A0A432MJZ7_9BACT</name>
<dbReference type="Proteomes" id="UP000280296">
    <property type="component" value="Unassembled WGS sequence"/>
</dbReference>
<organism evidence="1 2">
    <name type="scientific">Tautonia sociabilis</name>
    <dbReference type="NCBI Taxonomy" id="2080755"/>
    <lineage>
        <taxon>Bacteria</taxon>
        <taxon>Pseudomonadati</taxon>
        <taxon>Planctomycetota</taxon>
        <taxon>Planctomycetia</taxon>
        <taxon>Isosphaerales</taxon>
        <taxon>Isosphaeraceae</taxon>
        <taxon>Tautonia</taxon>
    </lineage>
</organism>
<gene>
    <name evidence="1" type="ORF">TsocGM_11080</name>
</gene>
<reference evidence="1 2" key="1">
    <citation type="submission" date="2018-12" db="EMBL/GenBank/DDBJ databases">
        <authorList>
            <person name="Toschakov S.V."/>
        </authorList>
    </citation>
    <scope>NUCLEOTIDE SEQUENCE [LARGE SCALE GENOMIC DNA]</scope>
    <source>
        <strain evidence="1 2">GM2012</strain>
    </source>
</reference>